<dbReference type="GO" id="GO:0006506">
    <property type="term" value="P:GPI anchor biosynthetic process"/>
    <property type="evidence" value="ECO:0007669"/>
    <property type="project" value="UniProtKB-UniPathway"/>
</dbReference>
<evidence type="ECO:0000313" key="12">
    <source>
        <dbReference type="EnsemblPlants" id="AUR62001118-RA:cds"/>
    </source>
</evidence>
<organism evidence="12 13">
    <name type="scientific">Chenopodium quinoa</name>
    <name type="common">Quinoa</name>
    <dbReference type="NCBI Taxonomy" id="63459"/>
    <lineage>
        <taxon>Eukaryota</taxon>
        <taxon>Viridiplantae</taxon>
        <taxon>Streptophyta</taxon>
        <taxon>Embryophyta</taxon>
        <taxon>Tracheophyta</taxon>
        <taxon>Spermatophyta</taxon>
        <taxon>Magnoliopsida</taxon>
        <taxon>eudicotyledons</taxon>
        <taxon>Gunneridae</taxon>
        <taxon>Pentapetalae</taxon>
        <taxon>Caryophyllales</taxon>
        <taxon>Chenopodiaceae</taxon>
        <taxon>Chenopodioideae</taxon>
        <taxon>Atripliceae</taxon>
        <taxon>Chenopodium</taxon>
    </lineage>
</organism>
<accession>A0A803KQ12</accession>
<dbReference type="PANTHER" id="PTHR21072:SF13">
    <property type="entry name" value="GPI TRANSAMIDASE COMPONENT PIG-S"/>
    <property type="match status" value="1"/>
</dbReference>
<evidence type="ECO:0000256" key="2">
    <source>
        <dbReference type="ARBA" id="ARBA00004687"/>
    </source>
</evidence>
<dbReference type="InterPro" id="IPR019540">
    <property type="entry name" value="PtdIno-glycan_biosynth_class_S"/>
</dbReference>
<feature type="transmembrane region" description="Helical" evidence="11">
    <location>
        <begin position="56"/>
        <end position="74"/>
    </location>
</feature>
<dbReference type="Pfam" id="PF10510">
    <property type="entry name" value="PIG-S"/>
    <property type="match status" value="2"/>
</dbReference>
<dbReference type="GO" id="GO:0042765">
    <property type="term" value="C:GPI-anchor transamidase complex"/>
    <property type="evidence" value="ECO:0007669"/>
    <property type="project" value="InterPro"/>
</dbReference>
<dbReference type="PANTHER" id="PTHR21072">
    <property type="entry name" value="GPI TRANSAMIDASE COMPONENT PIG-S"/>
    <property type="match status" value="1"/>
</dbReference>
<keyword evidence="13" id="KW-1185">Reference proteome</keyword>
<feature type="compositionally biased region" description="Polar residues" evidence="10">
    <location>
        <begin position="14"/>
        <end position="25"/>
    </location>
</feature>
<evidence type="ECO:0000313" key="13">
    <source>
        <dbReference type="Proteomes" id="UP000596660"/>
    </source>
</evidence>
<reference evidence="12" key="2">
    <citation type="submission" date="2021-03" db="UniProtKB">
        <authorList>
            <consortium name="EnsemblPlants"/>
        </authorList>
    </citation>
    <scope>IDENTIFICATION</scope>
</reference>
<dbReference type="Gramene" id="AUR62001118-RA">
    <property type="protein sequence ID" value="AUR62001118-RA:cds"/>
    <property type="gene ID" value="AUR62001118"/>
</dbReference>
<feature type="transmembrane region" description="Helical" evidence="11">
    <location>
        <begin position="530"/>
        <end position="549"/>
    </location>
</feature>
<keyword evidence="7 11" id="KW-1133">Transmembrane helix</keyword>
<dbReference type="GO" id="GO:0016255">
    <property type="term" value="P:attachment of GPI anchor to protein"/>
    <property type="evidence" value="ECO:0007669"/>
    <property type="project" value="InterPro"/>
</dbReference>
<keyword evidence="5 11" id="KW-0812">Transmembrane</keyword>
<evidence type="ECO:0000256" key="9">
    <source>
        <dbReference type="ARBA" id="ARBA00023180"/>
    </source>
</evidence>
<comment type="similarity">
    <text evidence="3">Belongs to the PIGS family.</text>
</comment>
<dbReference type="OMA" id="VGDIPFF"/>
<protein>
    <recommendedName>
        <fullName evidence="14">GPI transamidase component PIG-S</fullName>
    </recommendedName>
</protein>
<evidence type="ECO:0000256" key="10">
    <source>
        <dbReference type="SAM" id="MobiDB-lite"/>
    </source>
</evidence>
<dbReference type="Proteomes" id="UP000596660">
    <property type="component" value="Unplaced"/>
</dbReference>
<keyword evidence="9" id="KW-0325">Glycoprotein</keyword>
<reference evidence="12" key="1">
    <citation type="journal article" date="2017" name="Nature">
        <title>The genome of Chenopodium quinoa.</title>
        <authorList>
            <person name="Jarvis D.E."/>
            <person name="Ho Y.S."/>
            <person name="Lightfoot D.J."/>
            <person name="Schmoeckel S.M."/>
            <person name="Li B."/>
            <person name="Borm T.J.A."/>
            <person name="Ohyanagi H."/>
            <person name="Mineta K."/>
            <person name="Michell C.T."/>
            <person name="Saber N."/>
            <person name="Kharbatia N.M."/>
            <person name="Rupper R.R."/>
            <person name="Sharp A.R."/>
            <person name="Dally N."/>
            <person name="Boughton B.A."/>
            <person name="Woo Y.H."/>
            <person name="Gao G."/>
            <person name="Schijlen E.G.W.M."/>
            <person name="Guo X."/>
            <person name="Momin A.A."/>
            <person name="Negrao S."/>
            <person name="Al-Babili S."/>
            <person name="Gehring C."/>
            <person name="Roessner U."/>
            <person name="Jung C."/>
            <person name="Murphy K."/>
            <person name="Arold S.T."/>
            <person name="Gojobori T."/>
            <person name="van der Linden C.G."/>
            <person name="van Loo E.N."/>
            <person name="Jellen E.N."/>
            <person name="Maughan P.J."/>
            <person name="Tester M."/>
        </authorList>
    </citation>
    <scope>NUCLEOTIDE SEQUENCE [LARGE SCALE GENOMIC DNA]</scope>
    <source>
        <strain evidence="12">cv. PI 614886</strain>
    </source>
</reference>
<proteinExistence type="inferred from homology"/>
<sequence length="572" mass="64048">MPESSRREKPPSGSPTNDPGETTGISAGESQSSPENQSESFDSSKMRKTKPGIKRLSLTLSVLFSFILGFPFLLKSVEIYRSPLPFKYMDSLSSVIESEPLLFPCQFQAVFLGFRDELNDADKLGISIVERMREVVGNDQACGSCRSNFTVSISLETEKGCVQSNNGKIGCSWQCELLKDNDFDAKWKDDEYVDGLLENAVSGSQKCAGSKGKVYSVVVVKNDEEVRAVAGKHRHGWIIGKVSEAEAVERIAEIFVRVFMNGGKDEGSIHGEFMPVGADGRVVLSFSLLNSNPHDWIYDWDFQRVNEIQLTPIVEALAPIANISVESQILYHTPKSFSSYWDYQRDAYIYDSKDLPFFMWGGVIVWNPSGCSGHSETLREARHTISFKDLENIVDVFMGQLRQLFGLKSESLYAGSSGIVNLLASERGFTEWELDLLARQHTCFNLQSCATTLGSLSRLVQSLPRMIIKDEIGKQVQYSLHAANFARSNATLGAYDDSAVLSRQARSLAEDAFFHPSIMSVSYYSFEHCFAVYSPFFLPVALHVLLAAFKEWKRYKQEKLKYLTWKAKEVAS</sequence>
<dbReference type="AlphaFoldDB" id="A0A803KQ12"/>
<evidence type="ECO:0000256" key="1">
    <source>
        <dbReference type="ARBA" id="ARBA00004477"/>
    </source>
</evidence>
<comment type="subcellular location">
    <subcellularLocation>
        <location evidence="1">Endoplasmic reticulum membrane</location>
        <topology evidence="1">Multi-pass membrane protein</topology>
    </subcellularLocation>
</comment>
<feature type="region of interest" description="Disordered" evidence="10">
    <location>
        <begin position="1"/>
        <end position="47"/>
    </location>
</feature>
<dbReference type="EnsemblPlants" id="AUR62001118-RA">
    <property type="protein sequence ID" value="AUR62001118-RA:cds"/>
    <property type="gene ID" value="AUR62001118"/>
</dbReference>
<evidence type="ECO:0000256" key="4">
    <source>
        <dbReference type="ARBA" id="ARBA00022502"/>
    </source>
</evidence>
<evidence type="ECO:0000256" key="6">
    <source>
        <dbReference type="ARBA" id="ARBA00022824"/>
    </source>
</evidence>
<feature type="compositionally biased region" description="Low complexity" evidence="10">
    <location>
        <begin position="29"/>
        <end position="40"/>
    </location>
</feature>
<name>A0A803KQ12_CHEQI</name>
<keyword evidence="8 11" id="KW-0472">Membrane</keyword>
<keyword evidence="4" id="KW-0337">GPI-anchor biosynthesis</keyword>
<evidence type="ECO:0000256" key="8">
    <source>
        <dbReference type="ARBA" id="ARBA00023136"/>
    </source>
</evidence>
<dbReference type="UniPathway" id="UPA00196"/>
<evidence type="ECO:0000256" key="5">
    <source>
        <dbReference type="ARBA" id="ARBA00022692"/>
    </source>
</evidence>
<evidence type="ECO:0000256" key="3">
    <source>
        <dbReference type="ARBA" id="ARBA00005316"/>
    </source>
</evidence>
<comment type="pathway">
    <text evidence="2">Glycolipid biosynthesis; glycosylphosphatidylinositol-anchor biosynthesis.</text>
</comment>
<evidence type="ECO:0000256" key="7">
    <source>
        <dbReference type="ARBA" id="ARBA00022989"/>
    </source>
</evidence>
<keyword evidence="6" id="KW-0256">Endoplasmic reticulum</keyword>
<evidence type="ECO:0000256" key="11">
    <source>
        <dbReference type="SAM" id="Phobius"/>
    </source>
</evidence>
<feature type="compositionally biased region" description="Basic and acidic residues" evidence="10">
    <location>
        <begin position="1"/>
        <end position="10"/>
    </location>
</feature>
<evidence type="ECO:0008006" key="14">
    <source>
        <dbReference type="Google" id="ProtNLM"/>
    </source>
</evidence>